<dbReference type="Proteomes" id="UP001312908">
    <property type="component" value="Unassembled WGS sequence"/>
</dbReference>
<dbReference type="NCBIfam" id="TIGR00462">
    <property type="entry name" value="genX"/>
    <property type="match status" value="1"/>
</dbReference>
<dbReference type="PANTHER" id="PTHR42918:SF6">
    <property type="entry name" value="ELONGATION FACTOR P--(R)-BETA-LYSINE LIGASE"/>
    <property type="match status" value="1"/>
</dbReference>
<feature type="domain" description="Aminoacyl-transfer RNA synthetases class-II family profile" evidence="4">
    <location>
        <begin position="20"/>
        <end position="327"/>
    </location>
</feature>
<organism evidence="5 6">
    <name type="scientific">Sorlinia euscelidii</name>
    <dbReference type="NCBI Taxonomy" id="3081148"/>
    <lineage>
        <taxon>Bacteria</taxon>
        <taxon>Pseudomonadati</taxon>
        <taxon>Pseudomonadota</taxon>
        <taxon>Alphaproteobacteria</taxon>
        <taxon>Acetobacterales</taxon>
        <taxon>Acetobacteraceae</taxon>
        <taxon>Sorlinia</taxon>
    </lineage>
</organism>
<keyword evidence="1" id="KW-0436">Ligase</keyword>
<protein>
    <submittedName>
        <fullName evidence="5">Lysyl-tRNA synthetase (Class II)</fullName>
    </submittedName>
</protein>
<reference evidence="5 6" key="1">
    <citation type="submission" date="2023-10" db="EMBL/GenBank/DDBJ databases">
        <title>Sorlinia euscelidii gen. nov., sp. nov., an acetic acid bacteria isolated from the gut of Euscelidius variegatus emitter.</title>
        <authorList>
            <person name="Michoud G."/>
            <person name="Marasco R."/>
            <person name="Seferji K."/>
            <person name="Gonella E."/>
            <person name="Garuglieri E."/>
            <person name="Alma A."/>
            <person name="Mapelli F."/>
            <person name="Borin S."/>
            <person name="Daffonchio D."/>
            <person name="Crotti E."/>
        </authorList>
    </citation>
    <scope>NUCLEOTIDE SEQUENCE [LARGE SCALE GENOMIC DNA]</scope>
    <source>
        <strain evidence="5 6">EV16P</strain>
    </source>
</reference>
<dbReference type="Gene3D" id="3.30.930.10">
    <property type="entry name" value="Bira Bifunctional Protein, Domain 2"/>
    <property type="match status" value="1"/>
</dbReference>
<dbReference type="SUPFAM" id="SSF55681">
    <property type="entry name" value="Class II aaRS and biotin synthetases"/>
    <property type="match status" value="1"/>
</dbReference>
<sequence length="327" mass="37454">MRSRPSVADRLPLLRRRMLVIKAIRAFFEARNYLEVETPYLVLNPGEEVHLKCFGTSLMTPDGQNLPRYLHTSPEFAMKRLMAELKSPLFQLARVWRNGEQSATHMPEFTMLEWYRPHASLSDLMDETEALIRCTCPPIFSYLGHEIDLTQPFERMTVNEAFQRYVGVDLLSIGEAAPVLARAAGTELRAGESWEDLFFRLMLERIEPQIGRARPCFLTDWPVAQAALARRDPEDDRVALRFELYLAGIELANAFEELTDAVEQRARFERDRARRMALTPDQDWPLDEAFLAALPDMPPCSGIALGVDRLVMLAASTTEIANIRWIE</sequence>
<dbReference type="RefSeq" id="WP_394818720.1">
    <property type="nucleotide sequence ID" value="NZ_JAWJZY010000001.1"/>
</dbReference>
<dbReference type="InterPro" id="IPR018149">
    <property type="entry name" value="Lys-tRNA-synth_II_C"/>
</dbReference>
<dbReference type="InterPro" id="IPR004525">
    <property type="entry name" value="EpmA"/>
</dbReference>
<keyword evidence="2" id="KW-0547">Nucleotide-binding</keyword>
<dbReference type="Pfam" id="PF00152">
    <property type="entry name" value="tRNA-synt_2"/>
    <property type="match status" value="1"/>
</dbReference>
<evidence type="ECO:0000256" key="1">
    <source>
        <dbReference type="ARBA" id="ARBA00022598"/>
    </source>
</evidence>
<comment type="caution">
    <text evidence="5">The sequence shown here is derived from an EMBL/GenBank/DDBJ whole genome shotgun (WGS) entry which is preliminary data.</text>
</comment>
<evidence type="ECO:0000256" key="2">
    <source>
        <dbReference type="ARBA" id="ARBA00022741"/>
    </source>
</evidence>
<dbReference type="PANTHER" id="PTHR42918">
    <property type="entry name" value="LYSYL-TRNA SYNTHETASE"/>
    <property type="match status" value="1"/>
</dbReference>
<evidence type="ECO:0000259" key="4">
    <source>
        <dbReference type="PROSITE" id="PS50862"/>
    </source>
</evidence>
<dbReference type="PRINTS" id="PR00982">
    <property type="entry name" value="TRNASYNTHLYS"/>
</dbReference>
<dbReference type="PROSITE" id="PS50862">
    <property type="entry name" value="AA_TRNA_LIGASE_II"/>
    <property type="match status" value="1"/>
</dbReference>
<keyword evidence="6" id="KW-1185">Reference proteome</keyword>
<keyword evidence="3" id="KW-0067">ATP-binding</keyword>
<proteinExistence type="predicted"/>
<evidence type="ECO:0000313" key="6">
    <source>
        <dbReference type="Proteomes" id="UP001312908"/>
    </source>
</evidence>
<evidence type="ECO:0000313" key="5">
    <source>
        <dbReference type="EMBL" id="MEE8657709.1"/>
    </source>
</evidence>
<evidence type="ECO:0000256" key="3">
    <source>
        <dbReference type="ARBA" id="ARBA00022840"/>
    </source>
</evidence>
<dbReference type="InterPro" id="IPR045864">
    <property type="entry name" value="aa-tRNA-synth_II/BPL/LPL"/>
</dbReference>
<dbReference type="EMBL" id="JAWJZY010000001">
    <property type="protein sequence ID" value="MEE8657709.1"/>
    <property type="molecule type" value="Genomic_DNA"/>
</dbReference>
<dbReference type="NCBIfam" id="NF006828">
    <property type="entry name" value="PRK09350.1"/>
    <property type="match status" value="1"/>
</dbReference>
<name>A0ABU7TYX9_9PROT</name>
<gene>
    <name evidence="5" type="ORF">DOFOFD_01600</name>
</gene>
<dbReference type="InterPro" id="IPR004364">
    <property type="entry name" value="Aa-tRNA-synt_II"/>
</dbReference>
<dbReference type="InterPro" id="IPR006195">
    <property type="entry name" value="aa-tRNA-synth_II"/>
</dbReference>
<accession>A0ABU7TYX9</accession>